<dbReference type="AlphaFoldDB" id="A0A4V5ZY49"/>
<dbReference type="EMBL" id="AZBU02000010">
    <property type="protein sequence ID" value="TKR62325.1"/>
    <property type="molecule type" value="Genomic_DNA"/>
</dbReference>
<organism evidence="2 3">
    <name type="scientific">Steinernema carpocapsae</name>
    <name type="common">Entomopathogenic nematode</name>
    <dbReference type="NCBI Taxonomy" id="34508"/>
    <lineage>
        <taxon>Eukaryota</taxon>
        <taxon>Metazoa</taxon>
        <taxon>Ecdysozoa</taxon>
        <taxon>Nematoda</taxon>
        <taxon>Chromadorea</taxon>
        <taxon>Rhabditida</taxon>
        <taxon>Tylenchina</taxon>
        <taxon>Panagrolaimomorpha</taxon>
        <taxon>Strongyloidoidea</taxon>
        <taxon>Steinernematidae</taxon>
        <taxon>Steinernema</taxon>
    </lineage>
</organism>
<dbReference type="Proteomes" id="UP000298663">
    <property type="component" value="Unassembled WGS sequence"/>
</dbReference>
<name>A0A4V5ZY49_STECR</name>
<comment type="caution">
    <text evidence="2">The sequence shown here is derived from an EMBL/GenBank/DDBJ whole genome shotgun (WGS) entry which is preliminary data.</text>
</comment>
<evidence type="ECO:0000313" key="3">
    <source>
        <dbReference type="Proteomes" id="UP000298663"/>
    </source>
</evidence>
<feature type="region of interest" description="Disordered" evidence="1">
    <location>
        <begin position="111"/>
        <end position="138"/>
    </location>
</feature>
<sequence length="166" mass="18896">MEKAGFIKRPKPGEDDEDLMAMQEEFLKQKNKPSVAIKRMKKKDDKEEEKIPEKEEAKAPEKKPIVTIPGIGKVNISLDMGIENGPTVLRNIMERNVGFFEIPDKCPPFVADEKKPGPLEDDGFPEAGGPKRLYHTRPKNSPWEEHLCFSLGCPERRNGHRFGSER</sequence>
<feature type="compositionally biased region" description="Basic and acidic residues" evidence="1">
    <location>
        <begin position="42"/>
        <end position="62"/>
    </location>
</feature>
<accession>A0A4V5ZY49</accession>
<evidence type="ECO:0000313" key="2">
    <source>
        <dbReference type="EMBL" id="TKR62325.1"/>
    </source>
</evidence>
<protein>
    <submittedName>
        <fullName evidence="2">Uncharacterized protein</fullName>
    </submittedName>
</protein>
<gene>
    <name evidence="2" type="ORF">L596_026306</name>
</gene>
<dbReference type="OrthoDB" id="348201at2759"/>
<keyword evidence="3" id="KW-1185">Reference proteome</keyword>
<reference evidence="2 3" key="1">
    <citation type="journal article" date="2015" name="Genome Biol.">
        <title>Comparative genomics of Steinernema reveals deeply conserved gene regulatory networks.</title>
        <authorList>
            <person name="Dillman A.R."/>
            <person name="Macchietto M."/>
            <person name="Porter C.F."/>
            <person name="Rogers A."/>
            <person name="Williams B."/>
            <person name="Antoshechkin I."/>
            <person name="Lee M.M."/>
            <person name="Goodwin Z."/>
            <person name="Lu X."/>
            <person name="Lewis E.E."/>
            <person name="Goodrich-Blair H."/>
            <person name="Stock S.P."/>
            <person name="Adams B.J."/>
            <person name="Sternberg P.W."/>
            <person name="Mortazavi A."/>
        </authorList>
    </citation>
    <scope>NUCLEOTIDE SEQUENCE [LARGE SCALE GENOMIC DNA]</scope>
    <source>
        <strain evidence="2 3">ALL</strain>
    </source>
</reference>
<proteinExistence type="predicted"/>
<feature type="region of interest" description="Disordered" evidence="1">
    <location>
        <begin position="25"/>
        <end position="62"/>
    </location>
</feature>
<reference evidence="2 3" key="2">
    <citation type="journal article" date="2019" name="G3 (Bethesda)">
        <title>Hybrid Assembly of the Genome of the Entomopathogenic Nematode Steinernema carpocapsae Identifies the X-Chromosome.</title>
        <authorList>
            <person name="Serra L."/>
            <person name="Macchietto M."/>
            <person name="Macias-Munoz A."/>
            <person name="McGill C.J."/>
            <person name="Rodriguez I.M."/>
            <person name="Rodriguez B."/>
            <person name="Murad R."/>
            <person name="Mortazavi A."/>
        </authorList>
    </citation>
    <scope>NUCLEOTIDE SEQUENCE [LARGE SCALE GENOMIC DNA]</scope>
    <source>
        <strain evidence="2 3">ALL</strain>
    </source>
</reference>
<evidence type="ECO:0000256" key="1">
    <source>
        <dbReference type="SAM" id="MobiDB-lite"/>
    </source>
</evidence>